<dbReference type="EMBL" id="AHMU02000065">
    <property type="protein sequence ID" value="EMN20596.1"/>
    <property type="molecule type" value="Genomic_DNA"/>
</dbReference>
<dbReference type="AlphaFoldDB" id="M6JG10"/>
<protein>
    <submittedName>
        <fullName evidence="1">Putative lipoprotein</fullName>
    </submittedName>
</protein>
<proteinExistence type="predicted"/>
<evidence type="ECO:0000313" key="1">
    <source>
        <dbReference type="EMBL" id="EMN20596.1"/>
    </source>
</evidence>
<comment type="caution">
    <text evidence="1">The sequence shown here is derived from an EMBL/GenBank/DDBJ whole genome shotgun (WGS) entry which is preliminary data.</text>
</comment>
<organism evidence="1 2">
    <name type="scientific">Leptospira santarosai serovar Arenal str. MAVJ 401</name>
    <dbReference type="NCBI Taxonomy" id="1049976"/>
    <lineage>
        <taxon>Bacteria</taxon>
        <taxon>Pseudomonadati</taxon>
        <taxon>Spirochaetota</taxon>
        <taxon>Spirochaetia</taxon>
        <taxon>Leptospirales</taxon>
        <taxon>Leptospiraceae</taxon>
        <taxon>Leptospira</taxon>
    </lineage>
</organism>
<accession>M6JG10</accession>
<dbReference type="RefSeq" id="WP_004472223.1">
    <property type="nucleotide sequence ID" value="NZ_AHMU02000065.1"/>
</dbReference>
<keyword evidence="1" id="KW-0449">Lipoprotein</keyword>
<name>M6JG10_9LEPT</name>
<reference evidence="1 2" key="1">
    <citation type="submission" date="2013-01" db="EMBL/GenBank/DDBJ databases">
        <authorList>
            <person name="Harkins D.M."/>
            <person name="Durkin A.S."/>
            <person name="Brinkac L.M."/>
            <person name="Haft D.H."/>
            <person name="Selengut J.D."/>
            <person name="Sanka R."/>
            <person name="DePew J."/>
            <person name="Purushe J."/>
            <person name="Hartskeerl R.A."/>
            <person name="Ahmed A."/>
            <person name="van der Linden H."/>
            <person name="Goris M.G.A."/>
            <person name="Vinetz J.M."/>
            <person name="Sutton G.G."/>
            <person name="Nierman W.C."/>
            <person name="Fouts D.E."/>
        </authorList>
    </citation>
    <scope>NUCLEOTIDE SEQUENCE [LARGE SCALE GENOMIC DNA]</scope>
    <source>
        <strain evidence="1 2">MAVJ 401</strain>
    </source>
</reference>
<dbReference type="Proteomes" id="UP000012106">
    <property type="component" value="Unassembled WGS sequence"/>
</dbReference>
<sequence>MRVFILALVPVLSGCLQFTKNPDVKIENLNNSQGKYSRLICYEFNSQKINGNDIKRSDNRFDLALETRYFEYQKLIRTILREKALLEQCVDGKSVSQKILISFHWNINPDCTRKNEPGDFNGCQIWNFMSGLTLGIIPFWDSTTSEIEFKIVDSDFKNYKYSSRVYTIISIFLLPVSWIHFIRSASEQSISQCVDLFLVESGLLNVAERQNLR</sequence>
<dbReference type="PROSITE" id="PS51257">
    <property type="entry name" value="PROKAR_LIPOPROTEIN"/>
    <property type="match status" value="1"/>
</dbReference>
<evidence type="ECO:0000313" key="2">
    <source>
        <dbReference type="Proteomes" id="UP000012106"/>
    </source>
</evidence>
<gene>
    <name evidence="1" type="ORF">LEP1GSC063_2830</name>
</gene>